<proteinExistence type="inferred from homology"/>
<comment type="similarity">
    <text evidence="8">Belongs to the MsrQ family.</text>
</comment>
<keyword evidence="8" id="KW-0285">Flavoprotein</keyword>
<keyword evidence="8" id="KW-0479">Metal-binding</keyword>
<evidence type="ECO:0000256" key="7">
    <source>
        <dbReference type="ARBA" id="ARBA00023136"/>
    </source>
</evidence>
<feature type="domain" description="Ferric oxidoreductase" evidence="9">
    <location>
        <begin position="47"/>
        <end position="160"/>
    </location>
</feature>
<keyword evidence="11" id="KW-1185">Reference proteome</keyword>
<accession>A0ABQ6HE55</accession>
<name>A0ABQ6HE55_9GAMM</name>
<feature type="transmembrane region" description="Helical" evidence="8">
    <location>
        <begin position="42"/>
        <end position="64"/>
    </location>
</feature>
<keyword evidence="8" id="KW-0249">Electron transport</keyword>
<evidence type="ECO:0000256" key="1">
    <source>
        <dbReference type="ARBA" id="ARBA00004141"/>
    </source>
</evidence>
<comment type="subcellular location">
    <subcellularLocation>
        <location evidence="8">Cell membrane</location>
        <topology evidence="8">Multi-pass membrane protein</topology>
    </subcellularLocation>
    <subcellularLocation>
        <location evidence="1">Membrane</location>
        <topology evidence="1">Multi-pass membrane protein</topology>
    </subcellularLocation>
</comment>
<dbReference type="HAMAP" id="MF_01207">
    <property type="entry name" value="MsrQ"/>
    <property type="match status" value="1"/>
</dbReference>
<gene>
    <name evidence="10" type="primary">yedZ</name>
    <name evidence="8" type="synonym">msrQ</name>
    <name evidence="10" type="ORF">tloyanaT_12740</name>
</gene>
<evidence type="ECO:0000256" key="5">
    <source>
        <dbReference type="ARBA" id="ARBA00022989"/>
    </source>
</evidence>
<evidence type="ECO:0000256" key="8">
    <source>
        <dbReference type="HAMAP-Rule" id="MF_01207"/>
    </source>
</evidence>
<keyword evidence="6 8" id="KW-0408">Iron</keyword>
<dbReference type="RefSeq" id="WP_284296738.1">
    <property type="nucleotide sequence ID" value="NZ_BSSV01000002.1"/>
</dbReference>
<feature type="transmembrane region" description="Helical" evidence="8">
    <location>
        <begin position="149"/>
        <end position="166"/>
    </location>
</feature>
<dbReference type="Proteomes" id="UP001157134">
    <property type="component" value="Unassembled WGS sequence"/>
</dbReference>
<feature type="transmembrane region" description="Helical" evidence="8">
    <location>
        <begin position="172"/>
        <end position="189"/>
    </location>
</feature>
<keyword evidence="5 8" id="KW-1133">Transmembrane helix</keyword>
<feature type="transmembrane region" description="Helical" evidence="8">
    <location>
        <begin position="116"/>
        <end position="137"/>
    </location>
</feature>
<dbReference type="NCBIfam" id="NF003831">
    <property type="entry name" value="PRK05419.1-2"/>
    <property type="match status" value="1"/>
</dbReference>
<dbReference type="EMBL" id="BSSV01000002">
    <property type="protein sequence ID" value="GLX85022.1"/>
    <property type="molecule type" value="Genomic_DNA"/>
</dbReference>
<keyword evidence="2 8" id="KW-0813">Transport</keyword>
<reference evidence="10 11" key="1">
    <citation type="submission" date="2023-03" db="EMBL/GenBank/DDBJ databases">
        <title>Thalassotalea loyana LMG 22536T draft genome sequence.</title>
        <authorList>
            <person name="Sawabe T."/>
        </authorList>
    </citation>
    <scope>NUCLEOTIDE SEQUENCE [LARGE SCALE GENOMIC DNA]</scope>
    <source>
        <strain evidence="10 11">LMG 22536</strain>
    </source>
</reference>
<organism evidence="10 11">
    <name type="scientific">Thalassotalea loyana</name>
    <dbReference type="NCBI Taxonomy" id="280483"/>
    <lineage>
        <taxon>Bacteria</taxon>
        <taxon>Pseudomonadati</taxon>
        <taxon>Pseudomonadota</taxon>
        <taxon>Gammaproteobacteria</taxon>
        <taxon>Alteromonadales</taxon>
        <taxon>Colwelliaceae</taxon>
        <taxon>Thalassotalea</taxon>
    </lineage>
</organism>
<dbReference type="Pfam" id="PF01794">
    <property type="entry name" value="Ferric_reduct"/>
    <property type="match status" value="1"/>
</dbReference>
<feature type="transmembrane region" description="Helical" evidence="8">
    <location>
        <begin position="76"/>
        <end position="96"/>
    </location>
</feature>
<protein>
    <recommendedName>
        <fullName evidence="8">Protein-methionine-sulfoxide reductase heme-binding subunit MsrQ</fullName>
    </recommendedName>
    <alternativeName>
        <fullName evidence="8">Flavocytochrome MsrQ</fullName>
    </alternativeName>
</protein>
<evidence type="ECO:0000313" key="11">
    <source>
        <dbReference type="Proteomes" id="UP001157134"/>
    </source>
</evidence>
<keyword evidence="8" id="KW-0288">FMN</keyword>
<evidence type="ECO:0000313" key="10">
    <source>
        <dbReference type="EMBL" id="GLX85022.1"/>
    </source>
</evidence>
<evidence type="ECO:0000256" key="4">
    <source>
        <dbReference type="ARBA" id="ARBA00022692"/>
    </source>
</evidence>
<comment type="caution">
    <text evidence="10">The sequence shown here is derived from an EMBL/GenBank/DDBJ whole genome shotgun (WGS) entry which is preliminary data.</text>
</comment>
<comment type="cofactor">
    <cofactor evidence="8">
        <name>FMN</name>
        <dbReference type="ChEBI" id="CHEBI:58210"/>
    </cofactor>
    <text evidence="8">Binds 1 FMN per subunit.</text>
</comment>
<dbReference type="PANTHER" id="PTHR36964:SF1">
    <property type="entry name" value="PROTEIN-METHIONINE-SULFOXIDE REDUCTASE HEME-BINDING SUBUNIT MSRQ"/>
    <property type="match status" value="1"/>
</dbReference>
<keyword evidence="7 8" id="KW-0472">Membrane</keyword>
<comment type="function">
    <text evidence="8">Part of the MsrPQ system that repairs oxidized periplasmic proteins containing methionine sulfoxide residues (Met-O), using respiratory chain electrons. Thus protects these proteins from oxidative-stress damage caused by reactive species of oxygen and chlorine generated by the host defense mechanisms. MsrPQ is essential for the maintenance of envelope integrity under bleach stress, rescuing a wide series of structurally unrelated periplasmic proteins from methionine oxidation. MsrQ provides electrons for reduction to the reductase catalytic subunit MsrP, using the quinone pool of the respiratory chain.</text>
</comment>
<dbReference type="PANTHER" id="PTHR36964">
    <property type="entry name" value="PROTEIN-METHIONINE-SULFOXIDE REDUCTASE HEME-BINDING SUBUNIT MSRQ"/>
    <property type="match status" value="1"/>
</dbReference>
<keyword evidence="8" id="KW-1003">Cell membrane</keyword>
<evidence type="ECO:0000256" key="2">
    <source>
        <dbReference type="ARBA" id="ARBA00022448"/>
    </source>
</evidence>
<evidence type="ECO:0000256" key="3">
    <source>
        <dbReference type="ARBA" id="ARBA00022617"/>
    </source>
</evidence>
<dbReference type="InterPro" id="IPR022837">
    <property type="entry name" value="MsrQ-like"/>
</dbReference>
<keyword evidence="3 8" id="KW-0349">Heme</keyword>
<feature type="transmembrane region" description="Helical" evidence="8">
    <location>
        <begin position="9"/>
        <end position="30"/>
    </location>
</feature>
<evidence type="ECO:0000256" key="6">
    <source>
        <dbReference type="ARBA" id="ARBA00023004"/>
    </source>
</evidence>
<comment type="cofactor">
    <cofactor evidence="8">
        <name>heme b</name>
        <dbReference type="ChEBI" id="CHEBI:60344"/>
    </cofactor>
    <text evidence="8">Binds 1 heme b (iron(II)-protoporphyrin IX) group per subunit.</text>
</comment>
<keyword evidence="4 8" id="KW-0812">Transmembrane</keyword>
<comment type="subunit">
    <text evidence="8">Heterodimer of a catalytic subunit (MsrP) and a heme-binding subunit (MsrQ).</text>
</comment>
<sequence length="199" mass="22964">MLSTSKKVFLLKCIIHLIALGLIVNQYYLAINDQLGGDPVKAIIHFTGIGAFNLLLVTLIISPLAKRLKQGFLMQVRRLLGIYAFFYACCHLLSFLAFDLQFEWRLFVEEVIKRPYITIGMLAFLWLIPMAVTSLAVLKRKMKGSWQSLHNGNYAIVFLVAIHFYWSVKSELIEPSIYILLTALLLWLRKDKIKRIFVK</sequence>
<dbReference type="InterPro" id="IPR013130">
    <property type="entry name" value="Fe3_Rdtase_TM_dom"/>
</dbReference>
<evidence type="ECO:0000259" key="9">
    <source>
        <dbReference type="Pfam" id="PF01794"/>
    </source>
</evidence>